<dbReference type="Proteomes" id="UP001153714">
    <property type="component" value="Chromosome 2"/>
</dbReference>
<protein>
    <submittedName>
        <fullName evidence="2">Uncharacterized protein</fullName>
    </submittedName>
</protein>
<organism evidence="2 3">
    <name type="scientific">Diatraea saccharalis</name>
    <name type="common">sugarcane borer</name>
    <dbReference type="NCBI Taxonomy" id="40085"/>
    <lineage>
        <taxon>Eukaryota</taxon>
        <taxon>Metazoa</taxon>
        <taxon>Ecdysozoa</taxon>
        <taxon>Arthropoda</taxon>
        <taxon>Hexapoda</taxon>
        <taxon>Insecta</taxon>
        <taxon>Pterygota</taxon>
        <taxon>Neoptera</taxon>
        <taxon>Endopterygota</taxon>
        <taxon>Lepidoptera</taxon>
        <taxon>Glossata</taxon>
        <taxon>Ditrysia</taxon>
        <taxon>Pyraloidea</taxon>
        <taxon>Crambidae</taxon>
        <taxon>Crambinae</taxon>
        <taxon>Diatraea</taxon>
    </lineage>
</organism>
<sequence>MANVAAVMETQKCLESMLLKKMNEMESQLKSVSPKQDMDRISQIEGEFRSFKDLVYTTFSLLRQQISEILRSLDETEMRHRQKSLLLSGVAERSDEDLFATTISLFQRHLGLSDINDIIKRCYRLSRYSEGHVRPIVVQFSNQTCRSTVWKNKTKLKGSSMVLHEFLTKNRQVIFKSARDHFGMTKVWTLNGSIYILTPDGNRVRLTSSDELDKIKKQFPKPPTSTSTTTQASNLKLVQSRSRRVNKKT</sequence>
<name>A0A9N9R3E2_9NEOP</name>
<gene>
    <name evidence="2" type="ORF">DIATSA_LOCUS6977</name>
</gene>
<accession>A0A9N9R3E2</accession>
<keyword evidence="3" id="KW-1185">Reference proteome</keyword>
<reference evidence="2" key="2">
    <citation type="submission" date="2022-10" db="EMBL/GenBank/DDBJ databases">
        <authorList>
            <consortium name="ENA_rothamsted_submissions"/>
            <consortium name="culmorum"/>
            <person name="King R."/>
        </authorList>
    </citation>
    <scope>NUCLEOTIDE SEQUENCE</scope>
</reference>
<proteinExistence type="predicted"/>
<feature type="region of interest" description="Disordered" evidence="1">
    <location>
        <begin position="214"/>
        <end position="249"/>
    </location>
</feature>
<dbReference type="EMBL" id="OU893333">
    <property type="protein sequence ID" value="CAG9789229.1"/>
    <property type="molecule type" value="Genomic_DNA"/>
</dbReference>
<evidence type="ECO:0000256" key="1">
    <source>
        <dbReference type="SAM" id="MobiDB-lite"/>
    </source>
</evidence>
<evidence type="ECO:0000313" key="3">
    <source>
        <dbReference type="Proteomes" id="UP001153714"/>
    </source>
</evidence>
<reference evidence="2" key="1">
    <citation type="submission" date="2021-12" db="EMBL/GenBank/DDBJ databases">
        <authorList>
            <person name="King R."/>
        </authorList>
    </citation>
    <scope>NUCLEOTIDE SEQUENCE</scope>
</reference>
<feature type="compositionally biased region" description="Polar residues" evidence="1">
    <location>
        <begin position="231"/>
        <end position="240"/>
    </location>
</feature>
<dbReference type="OrthoDB" id="7481777at2759"/>
<dbReference type="AlphaFoldDB" id="A0A9N9R3E2"/>
<evidence type="ECO:0000313" key="2">
    <source>
        <dbReference type="EMBL" id="CAG9789229.1"/>
    </source>
</evidence>